<comment type="caution">
    <text evidence="1">The sequence shown here is derived from an EMBL/GenBank/DDBJ whole genome shotgun (WGS) entry which is preliminary data.</text>
</comment>
<accession>A0ABW5ZM82</accession>
<proteinExistence type="predicted"/>
<evidence type="ECO:0000313" key="1">
    <source>
        <dbReference type="EMBL" id="MFD2914100.1"/>
    </source>
</evidence>
<protein>
    <submittedName>
        <fullName evidence="1">Uncharacterized protein</fullName>
    </submittedName>
</protein>
<dbReference type="Proteomes" id="UP001597548">
    <property type="component" value="Unassembled WGS sequence"/>
</dbReference>
<organism evidence="1 2">
    <name type="scientific">Psychroserpens luteus</name>
    <dbReference type="NCBI Taxonomy" id="1434066"/>
    <lineage>
        <taxon>Bacteria</taxon>
        <taxon>Pseudomonadati</taxon>
        <taxon>Bacteroidota</taxon>
        <taxon>Flavobacteriia</taxon>
        <taxon>Flavobacteriales</taxon>
        <taxon>Flavobacteriaceae</taxon>
        <taxon>Psychroserpens</taxon>
    </lineage>
</organism>
<sequence length="227" mass="25851">MEKQNESSLQKTLIDNFQSMSKLSVNTMQPLFKNMVETASNLNNSILEGKIPSLDLSSFQINKKSNCCPPVTECPPQCIASISREARSDERIIVPFLIKNTCSTQKTYRVGVRELKNLDGQLAPNQLFLNKTAVTLAPGARENILMSLDLSNFSNGSTYEAEIVIREKEINQNICFTLYVNDHTPITVSPYNENQYKQKWLNWQSHFYCDPPKYRDGINTDFTHNNS</sequence>
<keyword evidence="2" id="KW-1185">Reference proteome</keyword>
<dbReference type="RefSeq" id="WP_194507190.1">
    <property type="nucleotide sequence ID" value="NZ_JADILU010000002.1"/>
</dbReference>
<name>A0ABW5ZM82_9FLAO</name>
<reference evidence="2" key="1">
    <citation type="journal article" date="2019" name="Int. J. Syst. Evol. Microbiol.">
        <title>The Global Catalogue of Microorganisms (GCM) 10K type strain sequencing project: providing services to taxonomists for standard genome sequencing and annotation.</title>
        <authorList>
            <consortium name="The Broad Institute Genomics Platform"/>
            <consortium name="The Broad Institute Genome Sequencing Center for Infectious Disease"/>
            <person name="Wu L."/>
            <person name="Ma J."/>
        </authorList>
    </citation>
    <scope>NUCLEOTIDE SEQUENCE [LARGE SCALE GENOMIC DNA]</scope>
    <source>
        <strain evidence="2">KCTC 32514</strain>
    </source>
</reference>
<evidence type="ECO:0000313" key="2">
    <source>
        <dbReference type="Proteomes" id="UP001597548"/>
    </source>
</evidence>
<gene>
    <name evidence="1" type="ORF">ACFS29_00485</name>
</gene>
<dbReference type="EMBL" id="JBHUOS010000001">
    <property type="protein sequence ID" value="MFD2914100.1"/>
    <property type="molecule type" value="Genomic_DNA"/>
</dbReference>